<dbReference type="Proteomes" id="UP000092154">
    <property type="component" value="Unassembled WGS sequence"/>
</dbReference>
<evidence type="ECO:0000313" key="1">
    <source>
        <dbReference type="EMBL" id="OAX34241.1"/>
    </source>
</evidence>
<sequence>MSNRKQKDWWCGYVDTHPDLEKKLPTAYANEKERRPKVMCKAYKISRIIDEQQADRESQRQGLQNDVRTQEQIIGYCKFFDISLVNSSSASGNLHKANQEV</sequence>
<reference evidence="1 2" key="1">
    <citation type="submission" date="2016-06" db="EMBL/GenBank/DDBJ databases">
        <title>Comparative genomics of the ectomycorrhizal sister species Rhizopogon vinicolor and Rhizopogon vesiculosus (Basidiomycota: Boletales) reveals a divergence of the mating type B locus.</title>
        <authorList>
            <consortium name="DOE Joint Genome Institute"/>
            <person name="Mujic A.B."/>
            <person name="Kuo A."/>
            <person name="Tritt A."/>
            <person name="Lipzen A."/>
            <person name="Chen C."/>
            <person name="Johnson J."/>
            <person name="Sharma A."/>
            <person name="Barry K."/>
            <person name="Grigoriev I.V."/>
            <person name="Spatafora J.W."/>
        </authorList>
    </citation>
    <scope>NUCLEOTIDE SEQUENCE [LARGE SCALE GENOMIC DNA]</scope>
    <source>
        <strain evidence="1 2">AM-OR11-026</strain>
    </source>
</reference>
<name>A0A1B7MNV1_9AGAM</name>
<proteinExistence type="predicted"/>
<organism evidence="1 2">
    <name type="scientific">Rhizopogon vinicolor AM-OR11-026</name>
    <dbReference type="NCBI Taxonomy" id="1314800"/>
    <lineage>
        <taxon>Eukaryota</taxon>
        <taxon>Fungi</taxon>
        <taxon>Dikarya</taxon>
        <taxon>Basidiomycota</taxon>
        <taxon>Agaricomycotina</taxon>
        <taxon>Agaricomycetes</taxon>
        <taxon>Agaricomycetidae</taxon>
        <taxon>Boletales</taxon>
        <taxon>Suillineae</taxon>
        <taxon>Rhizopogonaceae</taxon>
        <taxon>Rhizopogon</taxon>
    </lineage>
</organism>
<dbReference type="EMBL" id="KV448638">
    <property type="protein sequence ID" value="OAX34241.1"/>
    <property type="molecule type" value="Genomic_DNA"/>
</dbReference>
<evidence type="ECO:0000313" key="2">
    <source>
        <dbReference type="Proteomes" id="UP000092154"/>
    </source>
</evidence>
<dbReference type="AlphaFoldDB" id="A0A1B7MNV1"/>
<dbReference type="InParanoid" id="A0A1B7MNV1"/>
<accession>A0A1B7MNV1</accession>
<dbReference type="OrthoDB" id="2690500at2759"/>
<protein>
    <submittedName>
        <fullName evidence="1">Uncharacterized protein</fullName>
    </submittedName>
</protein>
<keyword evidence="2" id="KW-1185">Reference proteome</keyword>
<gene>
    <name evidence="1" type="ORF">K503DRAFT_460884</name>
</gene>